<evidence type="ECO:0000313" key="1">
    <source>
        <dbReference type="EMBL" id="GFY26841.1"/>
    </source>
</evidence>
<dbReference type="AlphaFoldDB" id="A0A8X6W2S1"/>
<accession>A0A8X6W2S1</accession>
<dbReference type="Proteomes" id="UP000887159">
    <property type="component" value="Unassembled WGS sequence"/>
</dbReference>
<reference evidence="1" key="1">
    <citation type="submission" date="2020-08" db="EMBL/GenBank/DDBJ databases">
        <title>Multicomponent nature underlies the extraordinary mechanical properties of spider dragline silk.</title>
        <authorList>
            <person name="Kono N."/>
            <person name="Nakamura H."/>
            <person name="Mori M."/>
            <person name="Yoshida Y."/>
            <person name="Ohtoshi R."/>
            <person name="Malay A.D."/>
            <person name="Moran D.A.P."/>
            <person name="Tomita M."/>
            <person name="Numata K."/>
            <person name="Arakawa K."/>
        </authorList>
    </citation>
    <scope>NUCLEOTIDE SEQUENCE</scope>
</reference>
<comment type="caution">
    <text evidence="1">The sequence shown here is derived from an EMBL/GenBank/DDBJ whole genome shotgun (WGS) entry which is preliminary data.</text>
</comment>
<evidence type="ECO:0000313" key="2">
    <source>
        <dbReference type="Proteomes" id="UP000887159"/>
    </source>
</evidence>
<keyword evidence="2" id="KW-1185">Reference proteome</keyword>
<organism evidence="1 2">
    <name type="scientific">Trichonephila clavipes</name>
    <name type="common">Golden silk orbweaver</name>
    <name type="synonym">Nephila clavipes</name>
    <dbReference type="NCBI Taxonomy" id="2585209"/>
    <lineage>
        <taxon>Eukaryota</taxon>
        <taxon>Metazoa</taxon>
        <taxon>Ecdysozoa</taxon>
        <taxon>Arthropoda</taxon>
        <taxon>Chelicerata</taxon>
        <taxon>Arachnida</taxon>
        <taxon>Araneae</taxon>
        <taxon>Araneomorphae</taxon>
        <taxon>Entelegynae</taxon>
        <taxon>Araneoidea</taxon>
        <taxon>Nephilidae</taxon>
        <taxon>Trichonephila</taxon>
    </lineage>
</organism>
<gene>
    <name evidence="1" type="ORF">TNCV_4375871</name>
</gene>
<proteinExistence type="predicted"/>
<dbReference type="EMBL" id="BMAU01021377">
    <property type="protein sequence ID" value="GFY26841.1"/>
    <property type="molecule type" value="Genomic_DNA"/>
</dbReference>
<protein>
    <submittedName>
        <fullName evidence="1">Uncharacterized protein</fullName>
    </submittedName>
</protein>
<sequence>MTTKETSNRSLVSSTAFLNEEASRAFALIPWVHWWDHSNDHEQVKLSILLLLIKSVQNNMERDLTLTQILGVHSEERVFLLASDDNDSK</sequence>
<name>A0A8X6W2S1_TRICX</name>